<keyword evidence="2" id="KW-1185">Reference proteome</keyword>
<organism evidence="1 2">
    <name type="scientific">Caldalkalibacillus horti</name>
    <dbReference type="NCBI Taxonomy" id="77523"/>
    <lineage>
        <taxon>Bacteria</taxon>
        <taxon>Bacillati</taxon>
        <taxon>Bacillota</taxon>
        <taxon>Bacilli</taxon>
        <taxon>Bacillales</taxon>
        <taxon>Bacillaceae</taxon>
        <taxon>Caldalkalibacillus</taxon>
    </lineage>
</organism>
<dbReference type="Pfam" id="PF11079">
    <property type="entry name" value="YqhG"/>
    <property type="match status" value="1"/>
</dbReference>
<proteinExistence type="predicted"/>
<dbReference type="RefSeq" id="WP_307395495.1">
    <property type="nucleotide sequence ID" value="NZ_BAAADK010000003.1"/>
</dbReference>
<gene>
    <name evidence="1" type="ORF">J2S11_002831</name>
</gene>
<dbReference type="InterPro" id="IPR024562">
    <property type="entry name" value="YqhG"/>
</dbReference>
<evidence type="ECO:0000313" key="1">
    <source>
        <dbReference type="EMBL" id="MDQ0166915.1"/>
    </source>
</evidence>
<name>A0ABT9W0Y7_9BACI</name>
<evidence type="ECO:0008006" key="3">
    <source>
        <dbReference type="Google" id="ProtNLM"/>
    </source>
</evidence>
<sequence>MNQQQLYNYVEAFLHSMDCQIINQDQTYLTTQLTPEVDKQIMNRPYYWMFVERTGATPQPAQLTFVFDNDHVPDEVRGELLKFGCWRLHQIFDSAKQNGQFIRLYEEVSKANLTQGLMPWLLINYKISFISDQKKDIFYPLGFNLVTGQMMTEFEGVLGQYRLTPKIPDYHFTFRPIFSLASSIQHIEKHIQEFLHHQDTTWATQANQRLDEEIDLIKSFYFPNSRNLKQQPTDFFGKLKQNKRPDQLETEKEEEYSREALLNKRLAEVEQYRPRIEVNPINVGLVYLQTDPQTKIRLN</sequence>
<dbReference type="EMBL" id="JAUSTY010000011">
    <property type="protein sequence ID" value="MDQ0166915.1"/>
    <property type="molecule type" value="Genomic_DNA"/>
</dbReference>
<dbReference type="Proteomes" id="UP001235840">
    <property type="component" value="Unassembled WGS sequence"/>
</dbReference>
<reference evidence="1 2" key="1">
    <citation type="submission" date="2023-07" db="EMBL/GenBank/DDBJ databases">
        <title>Genomic Encyclopedia of Type Strains, Phase IV (KMG-IV): sequencing the most valuable type-strain genomes for metagenomic binning, comparative biology and taxonomic classification.</title>
        <authorList>
            <person name="Goeker M."/>
        </authorList>
    </citation>
    <scope>NUCLEOTIDE SEQUENCE [LARGE SCALE GENOMIC DNA]</scope>
    <source>
        <strain evidence="1 2">DSM 12751</strain>
    </source>
</reference>
<protein>
    <recommendedName>
        <fullName evidence="3">YqhG</fullName>
    </recommendedName>
</protein>
<evidence type="ECO:0000313" key="2">
    <source>
        <dbReference type="Proteomes" id="UP001235840"/>
    </source>
</evidence>
<comment type="caution">
    <text evidence="1">The sequence shown here is derived from an EMBL/GenBank/DDBJ whole genome shotgun (WGS) entry which is preliminary data.</text>
</comment>
<accession>A0ABT9W0Y7</accession>